<dbReference type="CDD" id="cd05828">
    <property type="entry name" value="Sortase_D_1"/>
    <property type="match status" value="1"/>
</dbReference>
<dbReference type="InterPro" id="IPR023365">
    <property type="entry name" value="Sortase_dom-sf"/>
</dbReference>
<dbReference type="Gene3D" id="2.40.260.10">
    <property type="entry name" value="Sortase"/>
    <property type="match status" value="1"/>
</dbReference>
<evidence type="ECO:0000313" key="3">
    <source>
        <dbReference type="EMBL" id="CDO58750.1"/>
    </source>
</evidence>
<dbReference type="HOGENOM" id="CLU_045680_6_0_5"/>
<dbReference type="Pfam" id="PF04203">
    <property type="entry name" value="Sortase"/>
    <property type="match status" value="1"/>
</dbReference>
<keyword evidence="4" id="KW-1185">Reference proteome</keyword>
<dbReference type="PATRIC" id="fig|1458461.3.peg.536"/>
<dbReference type="EMBL" id="HG966617">
    <property type="protein sequence ID" value="CDO58750.1"/>
    <property type="molecule type" value="Genomic_DNA"/>
</dbReference>
<name>X5MKN7_9HYPH</name>
<feature type="signal peptide" evidence="2">
    <location>
        <begin position="1"/>
        <end position="25"/>
    </location>
</feature>
<evidence type="ECO:0000256" key="1">
    <source>
        <dbReference type="ARBA" id="ARBA00022801"/>
    </source>
</evidence>
<proteinExistence type="predicted"/>
<dbReference type="RefSeq" id="WP_122381405.1">
    <property type="nucleotide sequence ID" value="NZ_HG966617.1"/>
</dbReference>
<keyword evidence="2" id="KW-0732">Signal</keyword>
<organism evidence="3 4">
    <name type="scientific">Candidatus Phaeomarinibacter ectocarpi</name>
    <dbReference type="NCBI Taxonomy" id="1458461"/>
    <lineage>
        <taxon>Bacteria</taxon>
        <taxon>Pseudomonadati</taxon>
        <taxon>Pseudomonadota</taxon>
        <taxon>Alphaproteobacteria</taxon>
        <taxon>Hyphomicrobiales</taxon>
        <taxon>Parvibaculaceae</taxon>
        <taxon>Candidatus Phaeomarinibacter</taxon>
    </lineage>
</organism>
<protein>
    <submittedName>
        <fullName evidence="3">LPXTG-site transpeptidase family protein</fullName>
    </submittedName>
</protein>
<dbReference type="KEGG" id="pect:BN1012_Phect536"/>
<feature type="chain" id="PRO_5004958943" evidence="2">
    <location>
        <begin position="26"/>
        <end position="219"/>
    </location>
</feature>
<dbReference type="SUPFAM" id="SSF63817">
    <property type="entry name" value="Sortase"/>
    <property type="match status" value="1"/>
</dbReference>
<dbReference type="STRING" id="1458461.BN1012_Phect536"/>
<dbReference type="Proteomes" id="UP000032160">
    <property type="component" value="Chromosome I"/>
</dbReference>
<dbReference type="InterPro" id="IPR022445">
    <property type="entry name" value="Sortase_proteobact_type"/>
</dbReference>
<dbReference type="InterPro" id="IPR005754">
    <property type="entry name" value="Sortase"/>
</dbReference>
<dbReference type="NCBIfam" id="TIGR03784">
    <property type="entry name" value="marine_sortase"/>
    <property type="match status" value="1"/>
</dbReference>
<dbReference type="OrthoDB" id="9790661at2"/>
<dbReference type="NCBIfam" id="TIGR01076">
    <property type="entry name" value="sortase_fam"/>
    <property type="match status" value="1"/>
</dbReference>
<sequence length="219" mass="23188">MGLTRKHMIGLAAGALLLSGSAALASSLYIEAKALVGQVLLERAFAQTLETGQPAKPWDWADTWPVARVSAPAHSESAIVLAGASGEAMAWGPGHMAGTPAPGDNGISIIAAHRDTHFAFLEHVAPGDQIDVTNADGSEHAFRVTGTKIVRWDQSGIDPVAPGKGLALVTCYPFDARTQGPLRYVVMTEKIEEQIDQQSEKPAIHAALDRLSPEVEIVR</sequence>
<dbReference type="InterPro" id="IPR041999">
    <property type="entry name" value="Sortase_D_1"/>
</dbReference>
<evidence type="ECO:0000313" key="4">
    <source>
        <dbReference type="Proteomes" id="UP000032160"/>
    </source>
</evidence>
<accession>X5MKN7</accession>
<evidence type="ECO:0000256" key="2">
    <source>
        <dbReference type="SAM" id="SignalP"/>
    </source>
</evidence>
<dbReference type="GO" id="GO:0016787">
    <property type="term" value="F:hydrolase activity"/>
    <property type="evidence" value="ECO:0007669"/>
    <property type="project" value="UniProtKB-KW"/>
</dbReference>
<dbReference type="AlphaFoldDB" id="X5MKN7"/>
<keyword evidence="1" id="KW-0378">Hydrolase</keyword>
<reference evidence="3 4" key="1">
    <citation type="journal article" date="2014" name="Front. Genet.">
        <title>Genome and metabolic network of "Candidatus Phaeomarinobacter ectocarpi" Ec32, a new candidate genus of Alphaproteobacteria frequently associated with brown algae.</title>
        <authorList>
            <person name="Dittami S.M."/>
            <person name="Barbeyron T."/>
            <person name="Boyen C."/>
            <person name="Cambefort J."/>
            <person name="Collet G."/>
            <person name="Delage L."/>
            <person name="Gobet A."/>
            <person name="Groisillier A."/>
            <person name="Leblanc C."/>
            <person name="Michel G."/>
            <person name="Scornet D."/>
            <person name="Siegel A."/>
            <person name="Tapia J.E."/>
            <person name="Tonon T."/>
        </authorList>
    </citation>
    <scope>NUCLEOTIDE SEQUENCE [LARGE SCALE GENOMIC DNA]</scope>
    <source>
        <strain evidence="3 4">Ec32</strain>
    </source>
</reference>
<gene>
    <name evidence="3" type="ORF">BN1012_Phect536</name>
</gene>